<accession>A0AAF0TPL2</accession>
<evidence type="ECO:0000256" key="1">
    <source>
        <dbReference type="ARBA" id="ARBA00004123"/>
    </source>
</evidence>
<keyword evidence="2" id="KW-0539">Nucleus</keyword>
<feature type="region of interest" description="Disordered" evidence="3">
    <location>
        <begin position="213"/>
        <end position="303"/>
    </location>
</feature>
<dbReference type="Gene3D" id="2.130.10.10">
    <property type="entry name" value="YVTN repeat-like/Quinoprotein amine dehydrogenase"/>
    <property type="match status" value="1"/>
</dbReference>
<feature type="compositionally biased region" description="Polar residues" evidence="3">
    <location>
        <begin position="213"/>
        <end position="227"/>
    </location>
</feature>
<dbReference type="Gene3D" id="3.30.160.360">
    <property type="match status" value="1"/>
</dbReference>
<dbReference type="InterPro" id="IPR015943">
    <property type="entry name" value="WD40/YVTN_repeat-like_dom_sf"/>
</dbReference>
<dbReference type="SUPFAM" id="SSF50978">
    <property type="entry name" value="WD40 repeat-like"/>
    <property type="match status" value="1"/>
</dbReference>
<feature type="compositionally biased region" description="Polar residues" evidence="3">
    <location>
        <begin position="616"/>
        <end position="629"/>
    </location>
</feature>
<dbReference type="PROSITE" id="PS51542">
    <property type="entry name" value="FYRN"/>
    <property type="match status" value="1"/>
</dbReference>
<evidence type="ECO:0000313" key="5">
    <source>
        <dbReference type="Proteomes" id="UP001234989"/>
    </source>
</evidence>
<feature type="compositionally biased region" description="Polar residues" evidence="3">
    <location>
        <begin position="285"/>
        <end position="303"/>
    </location>
</feature>
<evidence type="ECO:0000256" key="2">
    <source>
        <dbReference type="ARBA" id="ARBA00023242"/>
    </source>
</evidence>
<keyword evidence="5" id="KW-1185">Reference proteome</keyword>
<protein>
    <recommendedName>
        <fullName evidence="6">FYR C-terminal domain-containing protein</fullName>
    </recommendedName>
</protein>
<feature type="region of interest" description="Disordered" evidence="3">
    <location>
        <begin position="375"/>
        <end position="467"/>
    </location>
</feature>
<evidence type="ECO:0000313" key="4">
    <source>
        <dbReference type="EMBL" id="WMV27997.1"/>
    </source>
</evidence>
<dbReference type="GO" id="GO:0048731">
    <property type="term" value="P:system development"/>
    <property type="evidence" value="ECO:0007669"/>
    <property type="project" value="UniProtKB-ARBA"/>
</dbReference>
<feature type="compositionally biased region" description="Polar residues" evidence="3">
    <location>
        <begin position="574"/>
        <end position="584"/>
    </location>
</feature>
<feature type="compositionally biased region" description="Polar residues" evidence="3">
    <location>
        <begin position="593"/>
        <end position="607"/>
    </location>
</feature>
<sequence>MAKFIDEKSDGLEILSIGKLYTGSWDKKYWSSSRALGKEFPASAPRLIQVLPSPMALRNCLHLVGFELETLKGSKPQGSSQLPAGQPLRGKDRYPYPIGYNALRTQNGVSYKMEIHEGLNGPLFTISSTDGQSCSGQTPDIAWESFQKKGCQIKLLHGKRHSSKIDGVEFFGFKNTFVQRFLRELVANTSGTPEQNFLSSISLRNETSEAVNQTELTVSKTDPNLLTHTEKPQSAGKRNMKGRTNNIKSAAKTSLKKPRRQNKSSDIKALNPGQQEYGEYPPPFSSSKRSCNSSEALQESETLQTINEREKVLVPVVESFDKDDHLKVDSLSSQGGRNHLNPKTEVPMEELVANTSGTPEQNFLSSISLRNETSEAVNQNEHMVSETDPNLLTHMENPQSAGKRNRKGRANNIKSAANTSLKKPRRQNKSSDIKALNLGQQEYGEHPPPFSSSKRSCNSSEALQEPETLQTINEREQVLVPVVESSYKNDHLIVDSLSSQGGRKHLNPETEIPLEELLANISGMPEQNLLSSNSLGKETSEAVNQTEHRGSKTDPNLPTHMEKPRRAGKRNSKGRTNNIKSAANISLKKPQRQNKSSNIKALHSGQQEYGEHLPPFSSSKGSCNSSEALQESENLQTIIEREKVLIPVVESFDKDDHLIVDSLSSQGGRKHLNRETEKPVEEYTELQKDGKLFDRSKVLDEQVIENQMTAEKDGESPVENGTQRINDANLWAPDTLDHPPDESYSLTAEIVKDVVAAASTIVPDSLIIDSQPESEMGTSSLEVNSQKSESDSAGHEIANSMMTFLLPRALPLIRTYTRKKKNDTKSPEISIHNSQDENKKIGLYLDTTSVAVSELDQNSLHRQKKVNTSFPVQGCVPASTACSLAEAIVPDSFDNSESGYTPSQGLAQILQVAEVAKEDQSVQGLHTCRPEIVGPSKNDSLEAAACNGETGTERENDFLPSTHKFVQASRKEVSGTQSTGAIVSGSLTNIPLSGESMVRHVSLSESIICRDFRDDSVPESNADINAMHTSHFFQGSSSKQCQIEQSISTDEPHIEGRPLNFNTKERSTSTNGTPFNLASRSQDEEMDQMLDHIQTSKFLDSTATNSEGNLTEMLSRDQQCVRFTGPLLDKQKQKVNFSADTTEKKENNENVNMEAQKDLKAESERSGVLKVIAGYAHPMPISSVLLSTQENDLYICVLCGQPLHEDRTIFMYKAPMEGEERGCPSFIGQVSIRFQFSDGAFRGDIELDSAAVQLTPIGQSLVLFNSVIAPSCREGDMKCRCSLCALNNFEENAVKIAQIRNGYLSLITKLKTTLRVCCILVCPPDHLVAVEESGKLYVWVMNSKWSAETEKRCLLPPDCPPFSTMKLKRIPNSASLVLGYNGFGEFSLWDIKKCMLVSKFSAASTSVFQCLPVSLFRWQRKFTVPAGVTEEIINEITDVTKMSFLEISDNRPFCSLEDKDVAIWVLISAAPDSNSSAYQSSEQHSDPDHWWRLALLVNNTMIMGNSLDPRATAIGFSAGHGIIGRSDGLVYMWELTTGKRLQTLHHFKDAAVSSIVSDNSSHRAVAVASDGGQLLVYLPS</sequence>
<feature type="compositionally biased region" description="Polar residues" evidence="3">
    <location>
        <begin position="412"/>
        <end position="421"/>
    </location>
</feature>
<feature type="region of interest" description="Disordered" evidence="3">
    <location>
        <begin position="768"/>
        <end position="793"/>
    </location>
</feature>
<feature type="compositionally biased region" description="Polar residues" evidence="3">
    <location>
        <begin position="528"/>
        <end position="545"/>
    </location>
</feature>
<dbReference type="InterPro" id="IPR040092">
    <property type="entry name" value="TBRG1"/>
</dbReference>
<comment type="subcellular location">
    <subcellularLocation>
        <location evidence="1">Nucleus</location>
    </subcellularLocation>
</comment>
<feature type="compositionally biased region" description="Polar residues" evidence="3">
    <location>
        <begin position="451"/>
        <end position="467"/>
    </location>
</feature>
<dbReference type="InterPro" id="IPR003888">
    <property type="entry name" value="FYrich_N"/>
</dbReference>
<name>A0AAF0TPL2_SOLVR</name>
<feature type="region of interest" description="Disordered" evidence="3">
    <location>
        <begin position="528"/>
        <end position="629"/>
    </location>
</feature>
<dbReference type="PROSITE" id="PS51543">
    <property type="entry name" value="FYRC"/>
    <property type="match status" value="1"/>
</dbReference>
<dbReference type="PANTHER" id="PTHR22715">
    <property type="entry name" value="TRANSFORMING GROWTH FACTOR BETA REGULATED GENE 1"/>
    <property type="match status" value="1"/>
</dbReference>
<gene>
    <name evidence="4" type="ORF">MTR67_021382</name>
</gene>
<feature type="region of interest" description="Disordered" evidence="3">
    <location>
        <begin position="1052"/>
        <end position="1076"/>
    </location>
</feature>
<dbReference type="InterPro" id="IPR003889">
    <property type="entry name" value="FYrich_C"/>
</dbReference>
<feature type="compositionally biased region" description="Polar residues" evidence="3">
    <location>
        <begin position="771"/>
        <end position="787"/>
    </location>
</feature>
<evidence type="ECO:0000256" key="3">
    <source>
        <dbReference type="SAM" id="MobiDB-lite"/>
    </source>
</evidence>
<dbReference type="InterPro" id="IPR036322">
    <property type="entry name" value="WD40_repeat_dom_sf"/>
</dbReference>
<organism evidence="4 5">
    <name type="scientific">Solanum verrucosum</name>
    <dbReference type="NCBI Taxonomy" id="315347"/>
    <lineage>
        <taxon>Eukaryota</taxon>
        <taxon>Viridiplantae</taxon>
        <taxon>Streptophyta</taxon>
        <taxon>Embryophyta</taxon>
        <taxon>Tracheophyta</taxon>
        <taxon>Spermatophyta</taxon>
        <taxon>Magnoliopsida</taxon>
        <taxon>eudicotyledons</taxon>
        <taxon>Gunneridae</taxon>
        <taxon>Pentapetalae</taxon>
        <taxon>asterids</taxon>
        <taxon>lamiids</taxon>
        <taxon>Solanales</taxon>
        <taxon>Solanaceae</taxon>
        <taxon>Solanoideae</taxon>
        <taxon>Solaneae</taxon>
        <taxon>Solanum</taxon>
    </lineage>
</organism>
<dbReference type="GO" id="GO:0005634">
    <property type="term" value="C:nucleus"/>
    <property type="evidence" value="ECO:0007669"/>
    <property type="project" value="UniProtKB-SubCell"/>
</dbReference>
<reference evidence="4" key="1">
    <citation type="submission" date="2023-08" db="EMBL/GenBank/DDBJ databases">
        <title>A de novo genome assembly of Solanum verrucosum Schlechtendal, a Mexican diploid species geographically isolated from the other diploid A-genome species in potato relatives.</title>
        <authorList>
            <person name="Hosaka K."/>
        </authorList>
    </citation>
    <scope>NUCLEOTIDE SEQUENCE</scope>
    <source>
        <tissue evidence="4">Young leaves</tissue>
    </source>
</reference>
<dbReference type="GO" id="GO:0051726">
    <property type="term" value="P:regulation of cell cycle"/>
    <property type="evidence" value="ECO:0007669"/>
    <property type="project" value="TreeGrafter"/>
</dbReference>
<feature type="compositionally biased region" description="Polar residues" evidence="3">
    <location>
        <begin position="242"/>
        <end position="252"/>
    </location>
</feature>
<evidence type="ECO:0008006" key="6">
    <source>
        <dbReference type="Google" id="ProtNLM"/>
    </source>
</evidence>
<dbReference type="GO" id="GO:0140993">
    <property type="term" value="F:histone modifying activity"/>
    <property type="evidence" value="ECO:0007669"/>
    <property type="project" value="UniProtKB-ARBA"/>
</dbReference>
<dbReference type="PANTHER" id="PTHR22715:SF1">
    <property type="entry name" value="DNA BINDING PROTEIN"/>
    <property type="match status" value="1"/>
</dbReference>
<dbReference type="Proteomes" id="UP001234989">
    <property type="component" value="Chromosome 5"/>
</dbReference>
<dbReference type="EMBL" id="CP133616">
    <property type="protein sequence ID" value="WMV27997.1"/>
    <property type="molecule type" value="Genomic_DNA"/>
</dbReference>
<feature type="compositionally biased region" description="Polar residues" evidence="3">
    <location>
        <begin position="375"/>
        <end position="402"/>
    </location>
</feature>
<proteinExistence type="predicted"/>